<keyword evidence="2" id="KW-1185">Reference proteome</keyword>
<name>A0A1J1I6D6_9DIPT</name>
<dbReference type="GO" id="GO:0030286">
    <property type="term" value="C:dynein complex"/>
    <property type="evidence" value="ECO:0007669"/>
    <property type="project" value="InterPro"/>
</dbReference>
<dbReference type="Proteomes" id="UP000183832">
    <property type="component" value="Unassembled WGS sequence"/>
</dbReference>
<dbReference type="InterPro" id="IPR026983">
    <property type="entry name" value="DHC"/>
</dbReference>
<dbReference type="PANTHER" id="PTHR22878:SF73">
    <property type="entry name" value="DYNEIN AXONEMAL HEAVY CHAIN 1"/>
    <property type="match status" value="1"/>
</dbReference>
<evidence type="ECO:0000313" key="2">
    <source>
        <dbReference type="Proteomes" id="UP000183832"/>
    </source>
</evidence>
<dbReference type="OrthoDB" id="424310at2759"/>
<accession>A0A1J1I6D6</accession>
<gene>
    <name evidence="1" type="ORF">CLUMA_CG008007</name>
</gene>
<dbReference type="GO" id="GO:0007018">
    <property type="term" value="P:microtubule-based movement"/>
    <property type="evidence" value="ECO:0007669"/>
    <property type="project" value="InterPro"/>
</dbReference>
<dbReference type="EMBL" id="CVRI01000039">
    <property type="protein sequence ID" value="CRK94502.1"/>
    <property type="molecule type" value="Genomic_DNA"/>
</dbReference>
<reference evidence="1 2" key="1">
    <citation type="submission" date="2015-04" db="EMBL/GenBank/DDBJ databases">
        <authorList>
            <person name="Syromyatnikov M.Y."/>
            <person name="Popov V.N."/>
        </authorList>
    </citation>
    <scope>NUCLEOTIDE SEQUENCE [LARGE SCALE GENOMIC DNA]</scope>
</reference>
<dbReference type="STRING" id="568069.A0A1J1I6D6"/>
<dbReference type="GO" id="GO:0045505">
    <property type="term" value="F:dynein intermediate chain binding"/>
    <property type="evidence" value="ECO:0007669"/>
    <property type="project" value="InterPro"/>
</dbReference>
<sequence length="785" mass="92366">MPCCDIEECLTFLGIEKQKIIPTKFSNELSIWNKNVCQFSSEFNIFPLEWFDGTDGTEGNLEFKEVAAFIPDSHSDSTTKFPDNFQWRQVIVQNFNENNKKWNVKDIQSEYFHEVPRIYIWKTSEDPFIQARRMQQATIFRDECEMTLKFEALIDNISMNEYPKPSRKVHEKIRKKLSSPFNVRWIKLFEMEQVILYQKAQARLEAKVLIQKCPQIFPSIRLPVTLSEEKQMQHFAMRTAKEKKSSKFSQLLQTLQRTWLFCCPQAIHIIKSVNLICDDISVMTLFEVSDKVLFLEEFLEIQDMKFLSMEDFLIRSMIKSIVDVVKCQLLNVKGWFDLNVHDWNIYKMSKTSRIIELIKQRMEIALKIMLRSSLQNFVSYLCEPCEKILNVPLDFKWGNDLIFSTFHSENAVFALDLVLENDNEPIYTNNIENYGEIIIELLKSRILLTHDIPEIDSFLINLKFDRSLRLSSVGLMDEEIQKQFQLIQICYEKCKIPLLAYAREFRKFIEYKYLNIEEYVQSLRDNDSDLIFLGDEILRHRKSIKMIETSLPTSIVIGPFKVNVSEIKMNLISKRNALNDALLNSFFEQLHEKLDKFKDEYLIILEKLGGKNESIEELIDVKKWIQTLPQQLDEIAKNVKELSPIYNTLDSLSMPLPQDILKLKIFSMTSPIKILRKAEGLEKQQQFDYDQFKKLQAMDVGQFMDQVERVLVEIESINSECQSGNSIDEKDLKVKLQHFNGIITRRNQLNNRQIIFNNPELELNRLNDLVDQLKSFSDGQHLDDS</sequence>
<dbReference type="PANTHER" id="PTHR22878">
    <property type="entry name" value="DYNEIN HEAVY CHAIN 6, AXONEMAL-LIKE-RELATED"/>
    <property type="match status" value="1"/>
</dbReference>
<proteinExistence type="predicted"/>
<dbReference type="GO" id="GO:0051959">
    <property type="term" value="F:dynein light intermediate chain binding"/>
    <property type="evidence" value="ECO:0007669"/>
    <property type="project" value="InterPro"/>
</dbReference>
<dbReference type="AlphaFoldDB" id="A0A1J1I6D6"/>
<evidence type="ECO:0000313" key="1">
    <source>
        <dbReference type="EMBL" id="CRK94502.1"/>
    </source>
</evidence>
<protein>
    <submittedName>
        <fullName evidence="1">CLUMA_CG008007, isoform A</fullName>
    </submittedName>
</protein>
<organism evidence="1 2">
    <name type="scientific">Clunio marinus</name>
    <dbReference type="NCBI Taxonomy" id="568069"/>
    <lineage>
        <taxon>Eukaryota</taxon>
        <taxon>Metazoa</taxon>
        <taxon>Ecdysozoa</taxon>
        <taxon>Arthropoda</taxon>
        <taxon>Hexapoda</taxon>
        <taxon>Insecta</taxon>
        <taxon>Pterygota</taxon>
        <taxon>Neoptera</taxon>
        <taxon>Endopterygota</taxon>
        <taxon>Diptera</taxon>
        <taxon>Nematocera</taxon>
        <taxon>Chironomoidea</taxon>
        <taxon>Chironomidae</taxon>
        <taxon>Clunio</taxon>
    </lineage>
</organism>